<evidence type="ECO:0000313" key="2">
    <source>
        <dbReference type="Proteomes" id="UP000199437"/>
    </source>
</evidence>
<sequence length="370" mass="43037">MHQFILQFLLILTSLASQTNAKQKQALALLSPIGSIRVHLDYVTPPNSFRLQYIAEKDQLAYWNDNDFSIIYFSLETGKPVKKTFIEREGPNPNYSNNYLYVDDQTIYTNDVIGAIRQIDINGKSIKKHKNSDPSKINKLPDPMVWTGSPMTYHNSKLYFQVAIGGIFTQPTMAILNLKTDQIDYFSGYPDFYKEAYWRGGFENMFYTFNPDKELFVFSYAADKNLTSISVKDLNGTNSHYASSPTYGNLKAPRKSMQSPGRKHDEMKFMTQPSFHMIHYDPYRKLYYRFAQDPISENDYYSKDSERSETKAPRIIILNEHLEIIGEKELPKFKYDINMSFVSPKGLCIKLKNNEAEDFIDFEVLLWQKE</sequence>
<accession>A0A1I0RK98</accession>
<gene>
    <name evidence="1" type="ORF">SAMN05216290_3737</name>
</gene>
<name>A0A1I0RK98_9BACT</name>
<evidence type="ECO:0008006" key="3">
    <source>
        <dbReference type="Google" id="ProtNLM"/>
    </source>
</evidence>
<protein>
    <recommendedName>
        <fullName evidence="3">DUF4221 domain-containing protein</fullName>
    </recommendedName>
</protein>
<proteinExistence type="predicted"/>
<dbReference type="STRING" id="1267423.SAMN05216290_3737"/>
<dbReference type="SUPFAM" id="SSF50998">
    <property type="entry name" value="Quinoprotein alcohol dehydrogenase-like"/>
    <property type="match status" value="1"/>
</dbReference>
<dbReference type="EMBL" id="FOIR01000004">
    <property type="protein sequence ID" value="SEW41385.1"/>
    <property type="molecule type" value="Genomic_DNA"/>
</dbReference>
<dbReference type="InterPro" id="IPR025316">
    <property type="entry name" value="DUF4221"/>
</dbReference>
<dbReference type="OrthoDB" id="982523at2"/>
<keyword evidence="2" id="KW-1185">Reference proteome</keyword>
<evidence type="ECO:0000313" key="1">
    <source>
        <dbReference type="EMBL" id="SEW41385.1"/>
    </source>
</evidence>
<dbReference type="InterPro" id="IPR011047">
    <property type="entry name" value="Quinoprotein_ADH-like_sf"/>
</dbReference>
<reference evidence="2" key="1">
    <citation type="submission" date="2016-10" db="EMBL/GenBank/DDBJ databases">
        <authorList>
            <person name="Varghese N."/>
            <person name="Submissions S."/>
        </authorList>
    </citation>
    <scope>NUCLEOTIDE SEQUENCE [LARGE SCALE GENOMIC DNA]</scope>
    <source>
        <strain evidence="2">CGMCC 1.12402</strain>
    </source>
</reference>
<dbReference type="Proteomes" id="UP000199437">
    <property type="component" value="Unassembled WGS sequence"/>
</dbReference>
<dbReference type="AlphaFoldDB" id="A0A1I0RK98"/>
<dbReference type="Pfam" id="PF13970">
    <property type="entry name" value="DUF4221"/>
    <property type="match status" value="1"/>
</dbReference>
<organism evidence="1 2">
    <name type="scientific">Roseivirga pacifica</name>
    <dbReference type="NCBI Taxonomy" id="1267423"/>
    <lineage>
        <taxon>Bacteria</taxon>
        <taxon>Pseudomonadati</taxon>
        <taxon>Bacteroidota</taxon>
        <taxon>Cytophagia</taxon>
        <taxon>Cytophagales</taxon>
        <taxon>Roseivirgaceae</taxon>
        <taxon>Roseivirga</taxon>
    </lineage>
</organism>
<dbReference type="RefSeq" id="WP_090260699.1">
    <property type="nucleotide sequence ID" value="NZ_RBHZ01000001.1"/>
</dbReference>